<accession>A0A9W7L1I3</accession>
<keyword evidence="3" id="KW-1185">Reference proteome</keyword>
<sequence>MGLTFKNGGKASDYDATGKKKKKKKSHKKSKESSKHTQETSTASSSSGPGGQADMSQKRGTGSVFHSSTIVTGQDTRFLSELSQGDAFILKNPATNKDEMRVIRFITSDSSLAISSAFSFACSSSSSSFKYVKA</sequence>
<organism evidence="2 3">
    <name type="scientific">Triparma retinervis</name>
    <dbReference type="NCBI Taxonomy" id="2557542"/>
    <lineage>
        <taxon>Eukaryota</taxon>
        <taxon>Sar</taxon>
        <taxon>Stramenopiles</taxon>
        <taxon>Ochrophyta</taxon>
        <taxon>Bolidophyceae</taxon>
        <taxon>Parmales</taxon>
        <taxon>Triparmaceae</taxon>
        <taxon>Triparma</taxon>
    </lineage>
</organism>
<feature type="compositionally biased region" description="Polar residues" evidence="1">
    <location>
        <begin position="54"/>
        <end position="67"/>
    </location>
</feature>
<feature type="non-terminal residue" evidence="2">
    <location>
        <position position="134"/>
    </location>
</feature>
<reference evidence="2" key="1">
    <citation type="submission" date="2022-07" db="EMBL/GenBank/DDBJ databases">
        <title>Genome analysis of Parmales, a sister group of diatoms, reveals the evolutionary specialization of diatoms from phago-mixotrophs to photoautotrophs.</title>
        <authorList>
            <person name="Ban H."/>
            <person name="Sato S."/>
            <person name="Yoshikawa S."/>
            <person name="Kazumasa Y."/>
            <person name="Nakamura Y."/>
            <person name="Ichinomiya M."/>
            <person name="Saitoh K."/>
            <person name="Sato N."/>
            <person name="Blanc-Mathieu R."/>
            <person name="Endo H."/>
            <person name="Kuwata A."/>
            <person name="Ogata H."/>
        </authorList>
    </citation>
    <scope>NUCLEOTIDE SEQUENCE</scope>
</reference>
<gene>
    <name evidence="2" type="ORF">TrRE_jg8751</name>
</gene>
<protein>
    <submittedName>
        <fullName evidence="2">Uncharacterized protein</fullName>
    </submittedName>
</protein>
<feature type="compositionally biased region" description="Basic residues" evidence="1">
    <location>
        <begin position="19"/>
        <end position="30"/>
    </location>
</feature>
<evidence type="ECO:0000256" key="1">
    <source>
        <dbReference type="SAM" id="MobiDB-lite"/>
    </source>
</evidence>
<feature type="region of interest" description="Disordered" evidence="1">
    <location>
        <begin position="1"/>
        <end position="67"/>
    </location>
</feature>
<name>A0A9W7L1I3_9STRA</name>
<dbReference type="OrthoDB" id="311468at2759"/>
<dbReference type="AlphaFoldDB" id="A0A9W7L1I3"/>
<dbReference type="Proteomes" id="UP001165082">
    <property type="component" value="Unassembled WGS sequence"/>
</dbReference>
<evidence type="ECO:0000313" key="3">
    <source>
        <dbReference type="Proteomes" id="UP001165082"/>
    </source>
</evidence>
<comment type="caution">
    <text evidence="2">The sequence shown here is derived from an EMBL/GenBank/DDBJ whole genome shotgun (WGS) entry which is preliminary data.</text>
</comment>
<dbReference type="EMBL" id="BRXZ01008138">
    <property type="protein sequence ID" value="GMI22080.1"/>
    <property type="molecule type" value="Genomic_DNA"/>
</dbReference>
<proteinExistence type="predicted"/>
<evidence type="ECO:0000313" key="2">
    <source>
        <dbReference type="EMBL" id="GMI22080.1"/>
    </source>
</evidence>